<dbReference type="CDD" id="cd01458">
    <property type="entry name" value="vWA_ku"/>
    <property type="match status" value="1"/>
</dbReference>
<dbReference type="InterPro" id="IPR047087">
    <property type="entry name" value="KU70_core_dom"/>
</dbReference>
<evidence type="ECO:0000256" key="6">
    <source>
        <dbReference type="ARBA" id="ARBA00022763"/>
    </source>
</evidence>
<keyword evidence="13" id="KW-0539">Nucleus</keyword>
<evidence type="ECO:0000256" key="14">
    <source>
        <dbReference type="ARBA" id="ARBA00047995"/>
    </source>
</evidence>
<dbReference type="Gene3D" id="1.10.1600.10">
    <property type="match status" value="1"/>
</dbReference>
<dbReference type="Gene3D" id="3.40.50.410">
    <property type="entry name" value="von Willebrand factor, type A domain"/>
    <property type="match status" value="1"/>
</dbReference>
<comment type="subcellular location">
    <subcellularLocation>
        <location evidence="1">Nucleus</location>
    </subcellularLocation>
</comment>
<dbReference type="Pfam" id="PF03731">
    <property type="entry name" value="Ku_N"/>
    <property type="match status" value="1"/>
</dbReference>
<sequence length="606" mass="69237">MNPTWEDPIPDEDDDENTYDKGFVRGRDAVIFLIDATWEMFQTHTEEGNPFQLSLKCARTTLTNKIISSNKDLTGIVLFGTDKTKNTRNDTDFKHIYVFHDLCEPGAERVLEIEELMSMDPVGFQETYGHSTDFSLADALWVCSIMFSNCKYTLAHKRILLFTATDNPHEKSAHFQLQARTKAKDLHESNIDIDLMHIQKPNQEFDPSKFYKDIALTADDENYKIPVASDKFDDLLTRVRCKEHRKRPLGSLSFTIGAGVKMAFKTYKLVVPTSKPVPVKLAKENNAELTTVTNIFLGDTGEILLPSDLKKFQEYGGKKIYVTDDEAKQIRHFDHPGLLLMGFKPRSCLKTQYHLKPSLFLYPDERSIEGSTRLCLAFLIQCKKRDYVPICRLIARNNDPPKLVALLPQEEQMDNRGVQIVPPGFHVIYLPYMEDIRNVKIDSKHNPSEALIEKSKEIIKKLQFAYHPESFENPVLQKHWRNIEALALNRDAPEEIIDYTLPTKDVIEKRAGKLIVEFKALLCPGAPEQNVGNVHPGVIYGSAAKRPRLDDSAVPLTLEHEVVTGQLPRFKVNVLKEFCKRNGIRCGSKKADIMEAIKRHYVVHQQ</sequence>
<feature type="domain" description="Ku" evidence="16">
    <location>
        <begin position="301"/>
        <end position="448"/>
    </location>
</feature>
<dbReference type="InterPro" id="IPR005160">
    <property type="entry name" value="Ku_C"/>
</dbReference>
<evidence type="ECO:0000256" key="5">
    <source>
        <dbReference type="ARBA" id="ARBA00022741"/>
    </source>
</evidence>
<dbReference type="FunFam" id="3.40.50.410:FF:000080">
    <property type="entry name" value="X-ray repair-complementing defective repair in Chinese hamster cells 6"/>
    <property type="match status" value="1"/>
</dbReference>
<dbReference type="SMART" id="SM00559">
    <property type="entry name" value="Ku78"/>
    <property type="match status" value="1"/>
</dbReference>
<dbReference type="PIRSF" id="PIRSF003033">
    <property type="entry name" value="Ku70"/>
    <property type="match status" value="1"/>
</dbReference>
<dbReference type="GO" id="GO:0006303">
    <property type="term" value="P:double-strand break repair via nonhomologous end joining"/>
    <property type="evidence" value="ECO:0007669"/>
    <property type="project" value="InterPro"/>
</dbReference>
<dbReference type="Pfam" id="PF03730">
    <property type="entry name" value="Ku_C"/>
    <property type="match status" value="1"/>
</dbReference>
<comment type="similarity">
    <text evidence="2">Belongs to the ku70 family.</text>
</comment>
<dbReference type="SUPFAM" id="SSF53300">
    <property type="entry name" value="vWA-like"/>
    <property type="match status" value="1"/>
</dbReference>
<comment type="subunit">
    <text evidence="15">Heterodimer of a 70 kDa and a 80 kDa subunit.</text>
</comment>
<evidence type="ECO:0000256" key="13">
    <source>
        <dbReference type="ARBA" id="ARBA00023242"/>
    </source>
</evidence>
<evidence type="ECO:0000256" key="4">
    <source>
        <dbReference type="ARBA" id="ARBA00014630"/>
    </source>
</evidence>
<dbReference type="EC" id="3.6.4.12" evidence="3"/>
<dbReference type="InterPro" id="IPR027388">
    <property type="entry name" value="Ku70_bridge/pillars_dom_sf"/>
</dbReference>
<dbReference type="GO" id="GO:0043564">
    <property type="term" value="C:Ku70:Ku80 complex"/>
    <property type="evidence" value="ECO:0007669"/>
    <property type="project" value="InterPro"/>
</dbReference>
<dbReference type="InterPro" id="IPR006164">
    <property type="entry name" value="DNA_bd_Ku70/Ku80"/>
</dbReference>
<dbReference type="InterPro" id="IPR036361">
    <property type="entry name" value="SAP_dom_sf"/>
</dbReference>
<evidence type="ECO:0000256" key="1">
    <source>
        <dbReference type="ARBA" id="ARBA00004123"/>
    </source>
</evidence>
<dbReference type="InterPro" id="IPR005161">
    <property type="entry name" value="Ku_N"/>
</dbReference>
<keyword evidence="5" id="KW-0547">Nucleotide-binding</keyword>
<comment type="caution">
    <text evidence="17">The sequence shown here is derived from an EMBL/GenBank/DDBJ whole genome shotgun (WGS) entry which is preliminary data.</text>
</comment>
<keyword evidence="7" id="KW-0378">Hydrolase</keyword>
<dbReference type="GO" id="GO:0000723">
    <property type="term" value="P:telomere maintenance"/>
    <property type="evidence" value="ECO:0007669"/>
    <property type="project" value="InterPro"/>
</dbReference>
<evidence type="ECO:0000256" key="7">
    <source>
        <dbReference type="ARBA" id="ARBA00022801"/>
    </source>
</evidence>
<dbReference type="CDD" id="cd00788">
    <property type="entry name" value="KU70"/>
    <property type="match status" value="1"/>
</dbReference>
<dbReference type="InterPro" id="IPR016194">
    <property type="entry name" value="SPOC-like_C_dom_sf"/>
</dbReference>
<keyword evidence="18" id="KW-1185">Reference proteome</keyword>
<dbReference type="InterPro" id="IPR006165">
    <property type="entry name" value="Ku70"/>
</dbReference>
<evidence type="ECO:0000256" key="12">
    <source>
        <dbReference type="ARBA" id="ARBA00023204"/>
    </source>
</evidence>
<dbReference type="GO" id="GO:0003684">
    <property type="term" value="F:damaged DNA binding"/>
    <property type="evidence" value="ECO:0007669"/>
    <property type="project" value="InterPro"/>
</dbReference>
<gene>
    <name evidence="17" type="primary">XRCC6</name>
    <name evidence="17" type="ORF">CDAR_22841</name>
</gene>
<evidence type="ECO:0000256" key="10">
    <source>
        <dbReference type="ARBA" id="ARBA00023125"/>
    </source>
</evidence>
<dbReference type="Proteomes" id="UP001054837">
    <property type="component" value="Unassembled WGS sequence"/>
</dbReference>
<dbReference type="InterPro" id="IPR036465">
    <property type="entry name" value="vWFA_dom_sf"/>
</dbReference>
<dbReference type="GO" id="GO:0003678">
    <property type="term" value="F:DNA helicase activity"/>
    <property type="evidence" value="ECO:0007669"/>
    <property type="project" value="UniProtKB-EC"/>
</dbReference>
<dbReference type="PANTHER" id="PTHR12604">
    <property type="entry name" value="KU AUTOANTIGEN DNA HELICASE"/>
    <property type="match status" value="1"/>
</dbReference>
<evidence type="ECO:0000256" key="3">
    <source>
        <dbReference type="ARBA" id="ARBA00012551"/>
    </source>
</evidence>
<dbReference type="GO" id="GO:0005524">
    <property type="term" value="F:ATP binding"/>
    <property type="evidence" value="ECO:0007669"/>
    <property type="project" value="UniProtKB-KW"/>
</dbReference>
<name>A0AAV4M579_9ARAC</name>
<dbReference type="GO" id="GO:0006310">
    <property type="term" value="P:DNA recombination"/>
    <property type="evidence" value="ECO:0007669"/>
    <property type="project" value="UniProtKB-KW"/>
</dbReference>
<organism evidence="17 18">
    <name type="scientific">Caerostris darwini</name>
    <dbReference type="NCBI Taxonomy" id="1538125"/>
    <lineage>
        <taxon>Eukaryota</taxon>
        <taxon>Metazoa</taxon>
        <taxon>Ecdysozoa</taxon>
        <taxon>Arthropoda</taxon>
        <taxon>Chelicerata</taxon>
        <taxon>Arachnida</taxon>
        <taxon>Araneae</taxon>
        <taxon>Araneomorphae</taxon>
        <taxon>Entelegynae</taxon>
        <taxon>Araneoidea</taxon>
        <taxon>Araneidae</taxon>
        <taxon>Caerostris</taxon>
    </lineage>
</organism>
<keyword evidence="8" id="KW-0347">Helicase</keyword>
<dbReference type="PANTHER" id="PTHR12604:SF2">
    <property type="entry name" value="X-RAY REPAIR CROSS-COMPLEMENTING PROTEIN 6"/>
    <property type="match status" value="1"/>
</dbReference>
<evidence type="ECO:0000256" key="15">
    <source>
        <dbReference type="ARBA" id="ARBA00065167"/>
    </source>
</evidence>
<evidence type="ECO:0000313" key="18">
    <source>
        <dbReference type="Proteomes" id="UP001054837"/>
    </source>
</evidence>
<dbReference type="GO" id="GO:0016787">
    <property type="term" value="F:hydrolase activity"/>
    <property type="evidence" value="ECO:0007669"/>
    <property type="project" value="UniProtKB-KW"/>
</dbReference>
<evidence type="ECO:0000313" key="17">
    <source>
        <dbReference type="EMBL" id="GIX67539.1"/>
    </source>
</evidence>
<reference evidence="17 18" key="1">
    <citation type="submission" date="2021-06" db="EMBL/GenBank/DDBJ databases">
        <title>Caerostris darwini draft genome.</title>
        <authorList>
            <person name="Kono N."/>
            <person name="Arakawa K."/>
        </authorList>
    </citation>
    <scope>NUCLEOTIDE SEQUENCE [LARGE SCALE GENOMIC DNA]</scope>
</reference>
<keyword evidence="10" id="KW-0238">DNA-binding</keyword>
<dbReference type="SUPFAM" id="SSF100939">
    <property type="entry name" value="SPOC domain-like"/>
    <property type="match status" value="1"/>
</dbReference>
<dbReference type="SUPFAM" id="SSF68906">
    <property type="entry name" value="SAP domain"/>
    <property type="match status" value="1"/>
</dbReference>
<evidence type="ECO:0000256" key="2">
    <source>
        <dbReference type="ARBA" id="ARBA00005240"/>
    </source>
</evidence>
<proteinExistence type="inferred from homology"/>
<keyword evidence="9" id="KW-0067">ATP-binding</keyword>
<evidence type="ECO:0000259" key="16">
    <source>
        <dbReference type="SMART" id="SM00559"/>
    </source>
</evidence>
<keyword evidence="6" id="KW-0227">DNA damage</keyword>
<dbReference type="Gene3D" id="2.40.290.10">
    <property type="match status" value="1"/>
</dbReference>
<dbReference type="AlphaFoldDB" id="A0AAV4M579"/>
<dbReference type="GO" id="GO:0042162">
    <property type="term" value="F:telomeric DNA binding"/>
    <property type="evidence" value="ECO:0007669"/>
    <property type="project" value="InterPro"/>
</dbReference>
<dbReference type="GO" id="GO:0003690">
    <property type="term" value="F:double-stranded DNA binding"/>
    <property type="evidence" value="ECO:0007669"/>
    <property type="project" value="TreeGrafter"/>
</dbReference>
<keyword evidence="12" id="KW-0234">DNA repair</keyword>
<dbReference type="Gene3D" id="1.10.720.30">
    <property type="entry name" value="SAP domain"/>
    <property type="match status" value="1"/>
</dbReference>
<evidence type="ECO:0000256" key="9">
    <source>
        <dbReference type="ARBA" id="ARBA00022840"/>
    </source>
</evidence>
<dbReference type="Pfam" id="PF02735">
    <property type="entry name" value="Ku"/>
    <property type="match status" value="1"/>
</dbReference>
<keyword evidence="11" id="KW-0233">DNA recombination</keyword>
<evidence type="ECO:0000256" key="8">
    <source>
        <dbReference type="ARBA" id="ARBA00022806"/>
    </source>
</evidence>
<dbReference type="Gene3D" id="4.10.970.10">
    <property type="entry name" value="Ku70, bridge and pillars"/>
    <property type="match status" value="1"/>
</dbReference>
<dbReference type="EMBL" id="BPLQ01000099">
    <property type="protein sequence ID" value="GIX67539.1"/>
    <property type="molecule type" value="Genomic_DNA"/>
</dbReference>
<comment type="catalytic activity">
    <reaction evidence="14">
        <text>ATP + H2O = ADP + phosphate + H(+)</text>
        <dbReference type="Rhea" id="RHEA:13065"/>
        <dbReference type="ChEBI" id="CHEBI:15377"/>
        <dbReference type="ChEBI" id="CHEBI:15378"/>
        <dbReference type="ChEBI" id="CHEBI:30616"/>
        <dbReference type="ChEBI" id="CHEBI:43474"/>
        <dbReference type="ChEBI" id="CHEBI:456216"/>
        <dbReference type="EC" id="3.6.4.12"/>
    </reaction>
</comment>
<protein>
    <recommendedName>
        <fullName evidence="4">ATP-dependent DNA helicase 2 subunit 1</fullName>
        <ecNumber evidence="3">3.6.4.12</ecNumber>
    </recommendedName>
</protein>
<accession>A0AAV4M579</accession>
<dbReference type="FunFam" id="2.40.290.10:FF:000001">
    <property type="entry name" value="X-ray repair cross complementing 6"/>
    <property type="match status" value="1"/>
</dbReference>
<dbReference type="NCBIfam" id="TIGR00578">
    <property type="entry name" value="ku70"/>
    <property type="match status" value="1"/>
</dbReference>
<evidence type="ECO:0000256" key="11">
    <source>
        <dbReference type="ARBA" id="ARBA00023172"/>
    </source>
</evidence>